<feature type="compositionally biased region" description="Basic and acidic residues" evidence="1">
    <location>
        <begin position="724"/>
        <end position="734"/>
    </location>
</feature>
<organism evidence="3 4">
    <name type="scientific">Streptomyces andamanensis</name>
    <dbReference type="NCBI Taxonomy" id="1565035"/>
    <lineage>
        <taxon>Bacteria</taxon>
        <taxon>Bacillati</taxon>
        <taxon>Actinomycetota</taxon>
        <taxon>Actinomycetes</taxon>
        <taxon>Kitasatosporales</taxon>
        <taxon>Streptomycetaceae</taxon>
        <taxon>Streptomyces</taxon>
    </lineage>
</organism>
<dbReference type="EMBL" id="JBHSDP010000021">
    <property type="protein sequence ID" value="MFC4330200.1"/>
    <property type="molecule type" value="Genomic_DNA"/>
</dbReference>
<evidence type="ECO:0000256" key="1">
    <source>
        <dbReference type="SAM" id="MobiDB-lite"/>
    </source>
</evidence>
<dbReference type="Gene3D" id="3.40.50.300">
    <property type="entry name" value="P-loop containing nucleotide triphosphate hydrolases"/>
    <property type="match status" value="1"/>
</dbReference>
<dbReference type="Pfam" id="PF20720">
    <property type="entry name" value="nSTAND3"/>
    <property type="match status" value="1"/>
</dbReference>
<name>A0ABV8TI04_9ACTN</name>
<feature type="region of interest" description="Disordered" evidence="1">
    <location>
        <begin position="713"/>
        <end position="734"/>
    </location>
</feature>
<dbReference type="InterPro" id="IPR027417">
    <property type="entry name" value="P-loop_NTPase"/>
</dbReference>
<feature type="domain" description="Novel STAND NTPase 3" evidence="2">
    <location>
        <begin position="171"/>
        <end position="329"/>
    </location>
</feature>
<dbReference type="SUPFAM" id="SSF52980">
    <property type="entry name" value="Restriction endonuclease-like"/>
    <property type="match status" value="1"/>
</dbReference>
<dbReference type="InterPro" id="IPR049050">
    <property type="entry name" value="nSTAND3"/>
</dbReference>
<accession>A0ABV8TI04</accession>
<comment type="caution">
    <text evidence="3">The sequence shown here is derived from an EMBL/GenBank/DDBJ whole genome shotgun (WGS) entry which is preliminary data.</text>
</comment>
<reference evidence="4" key="1">
    <citation type="journal article" date="2019" name="Int. J. Syst. Evol. Microbiol.">
        <title>The Global Catalogue of Microorganisms (GCM) 10K type strain sequencing project: providing services to taxonomists for standard genome sequencing and annotation.</title>
        <authorList>
            <consortium name="The Broad Institute Genomics Platform"/>
            <consortium name="The Broad Institute Genome Sequencing Center for Infectious Disease"/>
            <person name="Wu L."/>
            <person name="Ma J."/>
        </authorList>
    </citation>
    <scope>NUCLEOTIDE SEQUENCE [LARGE SCALE GENOMIC DNA]</scope>
    <source>
        <strain evidence="4">PCU 347</strain>
    </source>
</reference>
<keyword evidence="4" id="KW-1185">Reference proteome</keyword>
<dbReference type="RefSeq" id="WP_381740996.1">
    <property type="nucleotide sequence ID" value="NZ_JBHSDP010000021.1"/>
</dbReference>
<dbReference type="Proteomes" id="UP001595824">
    <property type="component" value="Unassembled WGS sequence"/>
</dbReference>
<sequence length="749" mass="85296">MREFSVLSDVEFEELVGDLLGAEHDTLVERFAAGADGGIDLRWRLSEGFCIAQCKHYRKSSFAQLLDSARKEVAKVKKINPSRYLFITTFDLSVSQKDRIHSLFSAWMTGPDDVLGGKDVDALLTRHSDVEQRHPKLWVSTGMQLFWALHADIANRTDALRQRIEKSMPRYVVSPGYQSAREILASHNVCLISGPPGIGKTTLAQMLMAEHISGGYEPIEVSADINEAWVSLRRDAPQIFFYDDFLGQITFAERLPKNEDKRLSDLIEKFSTGGSAKKLILTTREYILRDAKLNYERLEDLDSRYHFLLELKDYDKAARAQILYNHLWHSDVGPACLREIANGGYKGIIGHRSYNPRLVEYCTGRSFDVDSPGYPERFKDTLDHPEKIWKVAFEKHLTMEQQLLVMVLCTLPRATFLENLQDAHASLCETLGVVTTETSFREALDVLEGTFITIYRDRDNRYTFARHLNPSVTEFALARIAADRRVLAAILRSAIFFEQLSELYSYGRGGSFIRPGNASLIKLLAREKDRLLLAMDTTIGSRSPAQLGVHQAETASRIFVDPPEKMETRIQFYLQIDAEWNIDPTVMQGALNLLFSQWRRHLGDKGSASTILKAISRHPSTEGFAGQAHEVLHAWFESTLNDTHDWYHYANHLSDYDDVQLDDMSELAWQFEDFMSQELGKEKSPENLDEMKSLADDFGLYGLSDRIEEVLREEYEPDDDYEPDGSRLGDVGDRGSDAYIAELFGRFSD</sequence>
<dbReference type="InterPro" id="IPR011335">
    <property type="entry name" value="Restrct_endonuc-II-like"/>
</dbReference>
<dbReference type="CDD" id="cd00009">
    <property type="entry name" value="AAA"/>
    <property type="match status" value="1"/>
</dbReference>
<proteinExistence type="predicted"/>
<dbReference type="SUPFAM" id="SSF52540">
    <property type="entry name" value="P-loop containing nucleoside triphosphate hydrolases"/>
    <property type="match status" value="1"/>
</dbReference>
<gene>
    <name evidence="3" type="ORF">ACFPC0_20910</name>
</gene>
<evidence type="ECO:0000259" key="2">
    <source>
        <dbReference type="Pfam" id="PF20720"/>
    </source>
</evidence>
<evidence type="ECO:0000313" key="4">
    <source>
        <dbReference type="Proteomes" id="UP001595824"/>
    </source>
</evidence>
<evidence type="ECO:0000313" key="3">
    <source>
        <dbReference type="EMBL" id="MFC4330200.1"/>
    </source>
</evidence>
<protein>
    <recommendedName>
        <fullName evidence="2">Novel STAND NTPase 3 domain-containing protein</fullName>
    </recommendedName>
</protein>